<keyword evidence="2" id="KW-1185">Reference proteome</keyword>
<proteinExistence type="predicted"/>
<feature type="non-terminal residue" evidence="1">
    <location>
        <position position="80"/>
    </location>
</feature>
<name>A0ABR4CW65_9HELO</name>
<gene>
    <name evidence="1" type="ORF">VTL71DRAFT_10633</name>
</gene>
<evidence type="ECO:0000313" key="1">
    <source>
        <dbReference type="EMBL" id="KAL2073309.1"/>
    </source>
</evidence>
<evidence type="ECO:0000313" key="2">
    <source>
        <dbReference type="Proteomes" id="UP001595075"/>
    </source>
</evidence>
<dbReference type="Proteomes" id="UP001595075">
    <property type="component" value="Unassembled WGS sequence"/>
</dbReference>
<accession>A0ABR4CW65</accession>
<comment type="caution">
    <text evidence="1">The sequence shown here is derived from an EMBL/GenBank/DDBJ whole genome shotgun (WGS) entry which is preliminary data.</text>
</comment>
<sequence>MTRTMTPTTGSTKPNYSPSLDAILPIESLPCQEFEHFIIVFPVEASLRYVDSIGPLNTSKWGSRLEWGSAIFRTNTPSRH</sequence>
<organism evidence="1 2">
    <name type="scientific">Oculimacula yallundae</name>
    <dbReference type="NCBI Taxonomy" id="86028"/>
    <lineage>
        <taxon>Eukaryota</taxon>
        <taxon>Fungi</taxon>
        <taxon>Dikarya</taxon>
        <taxon>Ascomycota</taxon>
        <taxon>Pezizomycotina</taxon>
        <taxon>Leotiomycetes</taxon>
        <taxon>Helotiales</taxon>
        <taxon>Ploettnerulaceae</taxon>
        <taxon>Oculimacula</taxon>
    </lineage>
</organism>
<dbReference type="EMBL" id="JAZHXI010000003">
    <property type="protein sequence ID" value="KAL2073309.1"/>
    <property type="molecule type" value="Genomic_DNA"/>
</dbReference>
<protein>
    <submittedName>
        <fullName evidence="1">Uncharacterized protein</fullName>
    </submittedName>
</protein>
<reference evidence="1 2" key="1">
    <citation type="journal article" date="2024" name="Commun. Biol.">
        <title>Comparative genomic analysis of thermophilic fungi reveals convergent evolutionary adaptations and gene losses.</title>
        <authorList>
            <person name="Steindorff A.S."/>
            <person name="Aguilar-Pontes M.V."/>
            <person name="Robinson A.J."/>
            <person name="Andreopoulos B."/>
            <person name="LaButti K."/>
            <person name="Kuo A."/>
            <person name="Mondo S."/>
            <person name="Riley R."/>
            <person name="Otillar R."/>
            <person name="Haridas S."/>
            <person name="Lipzen A."/>
            <person name="Grimwood J."/>
            <person name="Schmutz J."/>
            <person name="Clum A."/>
            <person name="Reid I.D."/>
            <person name="Moisan M.C."/>
            <person name="Butler G."/>
            <person name="Nguyen T.T.M."/>
            <person name="Dewar K."/>
            <person name="Conant G."/>
            <person name="Drula E."/>
            <person name="Henrissat B."/>
            <person name="Hansel C."/>
            <person name="Singer S."/>
            <person name="Hutchinson M.I."/>
            <person name="de Vries R.P."/>
            <person name="Natvig D.O."/>
            <person name="Powell A.J."/>
            <person name="Tsang A."/>
            <person name="Grigoriev I.V."/>
        </authorList>
    </citation>
    <scope>NUCLEOTIDE SEQUENCE [LARGE SCALE GENOMIC DNA]</scope>
    <source>
        <strain evidence="1 2">CBS 494.80</strain>
    </source>
</reference>